<dbReference type="Gene3D" id="3.30.70.920">
    <property type="match status" value="1"/>
</dbReference>
<evidence type="ECO:0000313" key="6">
    <source>
        <dbReference type="Proteomes" id="UP001595960"/>
    </source>
</evidence>
<dbReference type="EMBL" id="JBHSJC010000001">
    <property type="protein sequence ID" value="MFC4828982.1"/>
    <property type="molecule type" value="Genomic_DNA"/>
</dbReference>
<dbReference type="InterPro" id="IPR011008">
    <property type="entry name" value="Dimeric_a/b-barrel"/>
</dbReference>
<dbReference type="Pfam" id="PF01037">
    <property type="entry name" value="AsnC_trans_reg"/>
    <property type="match status" value="1"/>
</dbReference>
<name>A0ABV9R679_9MICO</name>
<dbReference type="SUPFAM" id="SSF54909">
    <property type="entry name" value="Dimeric alpha+beta barrel"/>
    <property type="match status" value="1"/>
</dbReference>
<evidence type="ECO:0000259" key="4">
    <source>
        <dbReference type="PROSITE" id="PS50956"/>
    </source>
</evidence>
<evidence type="ECO:0000256" key="3">
    <source>
        <dbReference type="ARBA" id="ARBA00023163"/>
    </source>
</evidence>
<evidence type="ECO:0000256" key="2">
    <source>
        <dbReference type="ARBA" id="ARBA00023125"/>
    </source>
</evidence>
<protein>
    <submittedName>
        <fullName evidence="5">Lrp/AsnC family transcriptional regulator</fullName>
    </submittedName>
</protein>
<dbReference type="InterPro" id="IPR019887">
    <property type="entry name" value="Tscrpt_reg_AsnC/Lrp_C"/>
</dbReference>
<feature type="domain" description="HTH asnC-type" evidence="4">
    <location>
        <begin position="6"/>
        <end position="66"/>
    </location>
</feature>
<dbReference type="SUPFAM" id="SSF46785">
    <property type="entry name" value="Winged helix' DNA-binding domain"/>
    <property type="match status" value="1"/>
</dbReference>
<dbReference type="PANTHER" id="PTHR30154">
    <property type="entry name" value="LEUCINE-RESPONSIVE REGULATORY PROTEIN"/>
    <property type="match status" value="1"/>
</dbReference>
<sequence>MVGARLDEIDRRILAQLTEDARAPLVTLAARVHLSRNAVRQRIERMERDGVIAGYTVVRGRAEGEPHPVSAIVFVYRSDRMRGGQVLAELAAIPEVVRCDVLAGQFDLLVTLQADSMDRVGEIWERIAALPGVADTVTSVALTTVIDRTVA</sequence>
<dbReference type="PROSITE" id="PS50956">
    <property type="entry name" value="HTH_ASNC_2"/>
    <property type="match status" value="1"/>
</dbReference>
<proteinExistence type="predicted"/>
<dbReference type="PRINTS" id="PR00033">
    <property type="entry name" value="HTHASNC"/>
</dbReference>
<organism evidence="5 6">
    <name type="scientific">Agromyces aurantiacus</name>
    <dbReference type="NCBI Taxonomy" id="165814"/>
    <lineage>
        <taxon>Bacteria</taxon>
        <taxon>Bacillati</taxon>
        <taxon>Actinomycetota</taxon>
        <taxon>Actinomycetes</taxon>
        <taxon>Micrococcales</taxon>
        <taxon>Microbacteriaceae</taxon>
        <taxon>Agromyces</taxon>
    </lineage>
</organism>
<keyword evidence="2" id="KW-0238">DNA-binding</keyword>
<dbReference type="InterPro" id="IPR036390">
    <property type="entry name" value="WH_DNA-bd_sf"/>
</dbReference>
<reference evidence="6" key="1">
    <citation type="journal article" date="2019" name="Int. J. Syst. Evol. Microbiol.">
        <title>The Global Catalogue of Microorganisms (GCM) 10K type strain sequencing project: providing services to taxonomists for standard genome sequencing and annotation.</title>
        <authorList>
            <consortium name="The Broad Institute Genomics Platform"/>
            <consortium name="The Broad Institute Genome Sequencing Center for Infectious Disease"/>
            <person name="Wu L."/>
            <person name="Ma J."/>
        </authorList>
    </citation>
    <scope>NUCLEOTIDE SEQUENCE [LARGE SCALE GENOMIC DNA]</scope>
    <source>
        <strain evidence="6">CGMCC 1.12192</strain>
    </source>
</reference>
<dbReference type="PANTHER" id="PTHR30154:SF53">
    <property type="entry name" value="HTH-TYPE TRANSCRIPTIONAL REGULATOR LRPC"/>
    <property type="match status" value="1"/>
</dbReference>
<keyword evidence="6" id="KW-1185">Reference proteome</keyword>
<dbReference type="InterPro" id="IPR019888">
    <property type="entry name" value="Tscrpt_reg_AsnC-like"/>
</dbReference>
<evidence type="ECO:0000256" key="1">
    <source>
        <dbReference type="ARBA" id="ARBA00023015"/>
    </source>
</evidence>
<keyword evidence="1" id="KW-0805">Transcription regulation</keyword>
<dbReference type="Proteomes" id="UP001595960">
    <property type="component" value="Unassembled WGS sequence"/>
</dbReference>
<dbReference type="InterPro" id="IPR036388">
    <property type="entry name" value="WH-like_DNA-bd_sf"/>
</dbReference>
<dbReference type="RefSeq" id="WP_204392339.1">
    <property type="nucleotide sequence ID" value="NZ_JAFBBW010000001.1"/>
</dbReference>
<evidence type="ECO:0000313" key="5">
    <source>
        <dbReference type="EMBL" id="MFC4828982.1"/>
    </source>
</evidence>
<dbReference type="InterPro" id="IPR000485">
    <property type="entry name" value="AsnC-type_HTH_dom"/>
</dbReference>
<gene>
    <name evidence="5" type="ORF">ACFPER_09295</name>
</gene>
<accession>A0ABV9R679</accession>
<dbReference type="Pfam" id="PF13404">
    <property type="entry name" value="HTH_AsnC-type"/>
    <property type="match status" value="1"/>
</dbReference>
<comment type="caution">
    <text evidence="5">The sequence shown here is derived from an EMBL/GenBank/DDBJ whole genome shotgun (WGS) entry which is preliminary data.</text>
</comment>
<dbReference type="Gene3D" id="1.10.10.10">
    <property type="entry name" value="Winged helix-like DNA-binding domain superfamily/Winged helix DNA-binding domain"/>
    <property type="match status" value="1"/>
</dbReference>
<dbReference type="SMART" id="SM00344">
    <property type="entry name" value="HTH_ASNC"/>
    <property type="match status" value="1"/>
</dbReference>
<keyword evidence="3" id="KW-0804">Transcription</keyword>